<dbReference type="FunFam" id="3.40.390.10:FF:000042">
    <property type="entry name" value="Metalloendopeptidase"/>
    <property type="match status" value="1"/>
</dbReference>
<comment type="cofactor">
    <cofactor evidence="1 2">
        <name>Zn(2+)</name>
        <dbReference type="ChEBI" id="CHEBI:29105"/>
    </cofactor>
    <text evidence="1 2">Binds 1 zinc ion per subunit.</text>
</comment>
<dbReference type="PANTHER" id="PTHR10127">
    <property type="entry name" value="DISCOIDIN, CUB, EGF, LAMININ , AND ZINC METALLOPROTEASE DOMAIN CONTAINING"/>
    <property type="match status" value="1"/>
</dbReference>
<dbReference type="GO" id="GO:0004222">
    <property type="term" value="F:metalloendopeptidase activity"/>
    <property type="evidence" value="ECO:0007669"/>
    <property type="project" value="UniProtKB-UniRule"/>
</dbReference>
<dbReference type="GO" id="GO:0006508">
    <property type="term" value="P:proteolysis"/>
    <property type="evidence" value="ECO:0007669"/>
    <property type="project" value="UniProtKB-KW"/>
</dbReference>
<feature type="binding site" evidence="1">
    <location>
        <position position="182"/>
    </location>
    <ligand>
        <name>Zn(2+)</name>
        <dbReference type="ChEBI" id="CHEBI:29105"/>
        <note>catalytic</note>
    </ligand>
</feature>
<evidence type="ECO:0000256" key="2">
    <source>
        <dbReference type="RuleBase" id="RU361183"/>
    </source>
</evidence>
<dbReference type="OrthoDB" id="291007at2759"/>
<dbReference type="Pfam" id="PF01400">
    <property type="entry name" value="Astacin"/>
    <property type="match status" value="1"/>
</dbReference>
<dbReference type="GO" id="GO:0008270">
    <property type="term" value="F:zinc ion binding"/>
    <property type="evidence" value="ECO:0007669"/>
    <property type="project" value="UniProtKB-UniRule"/>
</dbReference>
<dbReference type="PROSITE" id="PS51864">
    <property type="entry name" value="ASTACIN"/>
    <property type="match status" value="1"/>
</dbReference>
<keyword evidence="1 2" id="KW-0482">Metalloprotease</keyword>
<name>A0A8S1DP54_9INSE</name>
<gene>
    <name evidence="4" type="ORF">CLODIP_2_CD15661</name>
</gene>
<keyword evidence="1 2" id="KW-0378">Hydrolase</keyword>
<dbReference type="PANTHER" id="PTHR10127:SF859">
    <property type="entry name" value="METALLOENDOPEPTIDASE"/>
    <property type="match status" value="1"/>
</dbReference>
<comment type="caution">
    <text evidence="1">Lacks conserved residue(s) required for the propagation of feature annotation.</text>
</comment>
<dbReference type="PRINTS" id="PR00480">
    <property type="entry name" value="ASTACIN"/>
</dbReference>
<evidence type="ECO:0000313" key="5">
    <source>
        <dbReference type="Proteomes" id="UP000494165"/>
    </source>
</evidence>
<evidence type="ECO:0000256" key="1">
    <source>
        <dbReference type="PROSITE-ProRule" id="PRU01211"/>
    </source>
</evidence>
<dbReference type="EC" id="3.4.24.-" evidence="2"/>
<feature type="binding site" evidence="1">
    <location>
        <position position="186"/>
    </location>
    <ligand>
        <name>Zn(2+)</name>
        <dbReference type="ChEBI" id="CHEBI:29105"/>
        <note>catalytic</note>
    </ligand>
</feature>
<dbReference type="SUPFAM" id="SSF55486">
    <property type="entry name" value="Metalloproteases ('zincins'), catalytic domain"/>
    <property type="match status" value="1"/>
</dbReference>
<organism evidence="4 5">
    <name type="scientific">Cloeon dipterum</name>
    <dbReference type="NCBI Taxonomy" id="197152"/>
    <lineage>
        <taxon>Eukaryota</taxon>
        <taxon>Metazoa</taxon>
        <taxon>Ecdysozoa</taxon>
        <taxon>Arthropoda</taxon>
        <taxon>Hexapoda</taxon>
        <taxon>Insecta</taxon>
        <taxon>Pterygota</taxon>
        <taxon>Palaeoptera</taxon>
        <taxon>Ephemeroptera</taxon>
        <taxon>Pisciforma</taxon>
        <taxon>Baetidae</taxon>
        <taxon>Cloeon</taxon>
    </lineage>
</organism>
<dbReference type="Gene3D" id="3.40.390.10">
    <property type="entry name" value="Collagenase (Catalytic Domain)"/>
    <property type="match status" value="1"/>
</dbReference>
<dbReference type="Proteomes" id="UP000494165">
    <property type="component" value="Unassembled WGS sequence"/>
</dbReference>
<dbReference type="SMART" id="SM00235">
    <property type="entry name" value="ZnMc"/>
    <property type="match status" value="1"/>
</dbReference>
<feature type="active site" evidence="1">
    <location>
        <position position="183"/>
    </location>
</feature>
<dbReference type="InterPro" id="IPR034035">
    <property type="entry name" value="Astacin-like_dom"/>
</dbReference>
<sequence>MRQISIVALSLSVSVGIALAAVLPHVPNVLDPPVPDQMRMTPEDIESLLDSDQDPEVTPGLFQGDMALTNEVFNYWRVGLRWDVFPEKLWENNTVPYVISPLYMADSYATIYTAIRTLNFMTCVKFVPWDGKKKDFLLIWPIKYPKGCWSYVGKYGGAQIVSLQPPDEKGPNCLGGEGRALHELMHALGIFHEQSRADRDDFVKINLENVIPQFRNNFDKQSRENTTYAFEYDYDSIMHYGRSFFSVGKGKPTITPKKDSKARLGQRRGLSKTDCLKINDLYGCLDKSMALRRKYYNICNYLGL</sequence>
<dbReference type="InterPro" id="IPR001506">
    <property type="entry name" value="Peptidase_M12A"/>
</dbReference>
<keyword evidence="1 2" id="KW-0862">Zinc</keyword>
<dbReference type="EMBL" id="CADEPI010000268">
    <property type="protein sequence ID" value="CAB3382388.1"/>
    <property type="molecule type" value="Genomic_DNA"/>
</dbReference>
<keyword evidence="1 2" id="KW-0479">Metal-binding</keyword>
<proteinExistence type="predicted"/>
<feature type="signal peptide" evidence="2">
    <location>
        <begin position="1"/>
        <end position="20"/>
    </location>
</feature>
<dbReference type="CDD" id="cd04280">
    <property type="entry name" value="ZnMc_astacin_like"/>
    <property type="match status" value="1"/>
</dbReference>
<keyword evidence="5" id="KW-1185">Reference proteome</keyword>
<dbReference type="AlphaFoldDB" id="A0A8S1DP54"/>
<dbReference type="InterPro" id="IPR006026">
    <property type="entry name" value="Peptidase_Metallo"/>
</dbReference>
<reference evidence="4 5" key="1">
    <citation type="submission" date="2020-04" db="EMBL/GenBank/DDBJ databases">
        <authorList>
            <person name="Alioto T."/>
            <person name="Alioto T."/>
            <person name="Gomez Garrido J."/>
        </authorList>
    </citation>
    <scope>NUCLEOTIDE SEQUENCE [LARGE SCALE GENOMIC DNA]</scope>
</reference>
<feature type="chain" id="PRO_5035963525" description="Metalloendopeptidase" evidence="2">
    <location>
        <begin position="21"/>
        <end position="304"/>
    </location>
</feature>
<evidence type="ECO:0000259" key="3">
    <source>
        <dbReference type="PROSITE" id="PS51864"/>
    </source>
</evidence>
<feature type="binding site" evidence="1">
    <location>
        <position position="192"/>
    </location>
    <ligand>
        <name>Zn(2+)</name>
        <dbReference type="ChEBI" id="CHEBI:29105"/>
        <note>catalytic</note>
    </ligand>
</feature>
<feature type="domain" description="Peptidase M12A" evidence="3">
    <location>
        <begin position="78"/>
        <end position="285"/>
    </location>
</feature>
<keyword evidence="1 2" id="KW-0645">Protease</keyword>
<protein>
    <recommendedName>
        <fullName evidence="2">Metalloendopeptidase</fullName>
        <ecNumber evidence="2">3.4.24.-</ecNumber>
    </recommendedName>
</protein>
<accession>A0A8S1DP54</accession>
<comment type="caution">
    <text evidence="4">The sequence shown here is derived from an EMBL/GenBank/DDBJ whole genome shotgun (WGS) entry which is preliminary data.</text>
</comment>
<evidence type="ECO:0000313" key="4">
    <source>
        <dbReference type="EMBL" id="CAB3382388.1"/>
    </source>
</evidence>
<keyword evidence="2" id="KW-0732">Signal</keyword>
<dbReference type="InterPro" id="IPR024079">
    <property type="entry name" value="MetalloPept_cat_dom_sf"/>
</dbReference>